<evidence type="ECO:0000313" key="1">
    <source>
        <dbReference type="EMBL" id="RVX21202.1"/>
    </source>
</evidence>
<organism evidence="1 2">
    <name type="scientific">Vitis vinifera</name>
    <name type="common">Grape</name>
    <dbReference type="NCBI Taxonomy" id="29760"/>
    <lineage>
        <taxon>Eukaryota</taxon>
        <taxon>Viridiplantae</taxon>
        <taxon>Streptophyta</taxon>
        <taxon>Embryophyta</taxon>
        <taxon>Tracheophyta</taxon>
        <taxon>Spermatophyta</taxon>
        <taxon>Magnoliopsida</taxon>
        <taxon>eudicotyledons</taxon>
        <taxon>Gunneridae</taxon>
        <taxon>Pentapetalae</taxon>
        <taxon>rosids</taxon>
        <taxon>Vitales</taxon>
        <taxon>Vitaceae</taxon>
        <taxon>Viteae</taxon>
        <taxon>Vitis</taxon>
    </lineage>
</organism>
<evidence type="ECO:0000313" key="2">
    <source>
        <dbReference type="Proteomes" id="UP000288805"/>
    </source>
</evidence>
<accession>A0A438KJ34</accession>
<protein>
    <submittedName>
        <fullName evidence="1">Uncharacterized protein</fullName>
    </submittedName>
</protein>
<sequence>MEPLLFRKLNGWELEGVEASFRFLHMISIRSNGEDWMRWKEAKCGIFSVKSLYASLAREPFLANIVILGGQQKSVLGSRLGKDSNN</sequence>
<dbReference type="EMBL" id="QGNW01000005">
    <property type="protein sequence ID" value="RVX21202.1"/>
    <property type="molecule type" value="Genomic_DNA"/>
</dbReference>
<proteinExistence type="predicted"/>
<comment type="caution">
    <text evidence="1">The sequence shown here is derived from an EMBL/GenBank/DDBJ whole genome shotgun (WGS) entry which is preliminary data.</text>
</comment>
<dbReference type="AlphaFoldDB" id="A0A438KJ34"/>
<reference evidence="1 2" key="1">
    <citation type="journal article" date="2018" name="PLoS Genet.">
        <title>Population sequencing reveals clonal diversity and ancestral inbreeding in the grapevine cultivar Chardonnay.</title>
        <authorList>
            <person name="Roach M.J."/>
            <person name="Johnson D.L."/>
            <person name="Bohlmann J."/>
            <person name="van Vuuren H.J."/>
            <person name="Jones S.J."/>
            <person name="Pretorius I.S."/>
            <person name="Schmidt S.A."/>
            <person name="Borneman A.R."/>
        </authorList>
    </citation>
    <scope>NUCLEOTIDE SEQUENCE [LARGE SCALE GENOMIC DNA]</scope>
    <source>
        <strain evidence="2">cv. Chardonnay</strain>
        <tissue evidence="1">Leaf</tissue>
    </source>
</reference>
<name>A0A438KJ34_VITVI</name>
<dbReference type="Proteomes" id="UP000288805">
    <property type="component" value="Unassembled WGS sequence"/>
</dbReference>
<gene>
    <name evidence="1" type="ORF">CK203_001941</name>
</gene>